<dbReference type="AlphaFoldDB" id="A0AAD6XMH1"/>
<feature type="compositionally biased region" description="Basic residues" evidence="1">
    <location>
        <begin position="261"/>
        <end position="284"/>
    </location>
</feature>
<dbReference type="EMBL" id="JARJCN010000049">
    <property type="protein sequence ID" value="KAJ7081553.1"/>
    <property type="molecule type" value="Genomic_DNA"/>
</dbReference>
<feature type="non-terminal residue" evidence="2">
    <location>
        <position position="355"/>
    </location>
</feature>
<organism evidence="2 3">
    <name type="scientific">Mycena belliarum</name>
    <dbReference type="NCBI Taxonomy" id="1033014"/>
    <lineage>
        <taxon>Eukaryota</taxon>
        <taxon>Fungi</taxon>
        <taxon>Dikarya</taxon>
        <taxon>Basidiomycota</taxon>
        <taxon>Agaricomycotina</taxon>
        <taxon>Agaricomycetes</taxon>
        <taxon>Agaricomycetidae</taxon>
        <taxon>Agaricales</taxon>
        <taxon>Marasmiineae</taxon>
        <taxon>Mycenaceae</taxon>
        <taxon>Mycena</taxon>
    </lineage>
</organism>
<feature type="compositionally biased region" description="Low complexity" evidence="1">
    <location>
        <begin position="329"/>
        <end position="343"/>
    </location>
</feature>
<gene>
    <name evidence="2" type="ORF">B0H15DRAFT_854020</name>
</gene>
<name>A0AAD6XMH1_9AGAR</name>
<dbReference type="Proteomes" id="UP001222325">
    <property type="component" value="Unassembled WGS sequence"/>
</dbReference>
<feature type="region of interest" description="Disordered" evidence="1">
    <location>
        <begin position="99"/>
        <end position="118"/>
    </location>
</feature>
<accession>A0AAD6XMH1</accession>
<protein>
    <submittedName>
        <fullName evidence="2">Uncharacterized protein</fullName>
    </submittedName>
</protein>
<comment type="caution">
    <text evidence="2">The sequence shown here is derived from an EMBL/GenBank/DDBJ whole genome shotgun (WGS) entry which is preliminary data.</text>
</comment>
<evidence type="ECO:0000313" key="2">
    <source>
        <dbReference type="EMBL" id="KAJ7081553.1"/>
    </source>
</evidence>
<evidence type="ECO:0000256" key="1">
    <source>
        <dbReference type="SAM" id="MobiDB-lite"/>
    </source>
</evidence>
<feature type="compositionally biased region" description="Basic residues" evidence="1">
    <location>
        <begin position="21"/>
        <end position="30"/>
    </location>
</feature>
<feature type="compositionally biased region" description="Pro residues" evidence="1">
    <location>
        <begin position="344"/>
        <end position="355"/>
    </location>
</feature>
<keyword evidence="3" id="KW-1185">Reference proteome</keyword>
<reference evidence="2" key="1">
    <citation type="submission" date="2023-03" db="EMBL/GenBank/DDBJ databases">
        <title>Massive genome expansion in bonnet fungi (Mycena s.s.) driven by repeated elements and novel gene families across ecological guilds.</title>
        <authorList>
            <consortium name="Lawrence Berkeley National Laboratory"/>
            <person name="Harder C.B."/>
            <person name="Miyauchi S."/>
            <person name="Viragh M."/>
            <person name="Kuo A."/>
            <person name="Thoen E."/>
            <person name="Andreopoulos B."/>
            <person name="Lu D."/>
            <person name="Skrede I."/>
            <person name="Drula E."/>
            <person name="Henrissat B."/>
            <person name="Morin E."/>
            <person name="Kohler A."/>
            <person name="Barry K."/>
            <person name="LaButti K."/>
            <person name="Morin E."/>
            <person name="Salamov A."/>
            <person name="Lipzen A."/>
            <person name="Mereny Z."/>
            <person name="Hegedus B."/>
            <person name="Baldrian P."/>
            <person name="Stursova M."/>
            <person name="Weitz H."/>
            <person name="Taylor A."/>
            <person name="Grigoriev I.V."/>
            <person name="Nagy L.G."/>
            <person name="Martin F."/>
            <person name="Kauserud H."/>
        </authorList>
    </citation>
    <scope>NUCLEOTIDE SEQUENCE</scope>
    <source>
        <strain evidence="2">CBHHK173m</strain>
    </source>
</reference>
<proteinExistence type="predicted"/>
<feature type="region of interest" description="Disordered" evidence="1">
    <location>
        <begin position="1"/>
        <end position="38"/>
    </location>
</feature>
<sequence length="355" mass="38664">MRPRVSTDLRPTAGRAASVSRRTRPRRPRRSAQGPVPPNFYARALLCAPESTAAALRAQHVVAAQRMPLRSQLDPARHRACADERPLHGRLAPYRVGRAASASRRARPHCPRRSAQGPVPPNFYARALPSPPLLPLARSTVSAWNRGDFVPRASPGSSLDTGLAQRNGRPTSASLLAPRAARGTYAICVRAPRVSTYPPPSDHPTPPATPCAQRLPPRLDSTSAPPRSACSPRLKARASVGTAQVHARIRRCVPPRESRGTKRSGWQRRHRNARRPQVPRRRRIPPCPPSSELARRKSAAARVTDLGCRRANPPPTRASRYLPTKIPGARLTLPAPARSALPSPSRPLHPPAQDP</sequence>
<evidence type="ECO:0000313" key="3">
    <source>
        <dbReference type="Proteomes" id="UP001222325"/>
    </source>
</evidence>
<feature type="region of interest" description="Disordered" evidence="1">
    <location>
        <begin position="151"/>
        <end position="174"/>
    </location>
</feature>
<feature type="compositionally biased region" description="Pro residues" evidence="1">
    <location>
        <begin position="197"/>
        <end position="209"/>
    </location>
</feature>
<feature type="region of interest" description="Disordered" evidence="1">
    <location>
        <begin position="196"/>
        <end position="355"/>
    </location>
</feature>